<keyword evidence="2" id="KW-0614">Plasmid</keyword>
<sequence length="293" mass="31860">MNQPFLSVVIATFNVAEVLRECLHSLASQTFRDFEVVIQDGASTDGTLAVAQEAAGRLPRLSLASVADSGIYDAWNRALPRVTGDWVLFLGSDDTLAGPDVLAQCARRLADLPPQVLYACGDALEVYPDGSSRAVTCTAEGATRRMADHIPFCHSSLWHRACLFEARHFDATLRIAADYDLICRTWPHDGVGHTLGITVTHMGVGGVSSSPAHRLRTQWELVRVAARHGHGAFSRRRLVPLCKAVGLWVLCRLAGRRASVMLDRLRVMRGLPPCWTTADPARVGGRDSARGDA</sequence>
<dbReference type="HOGENOM" id="CLU_025996_21_1_7"/>
<dbReference type="CDD" id="cd06433">
    <property type="entry name" value="GT_2_WfgS_like"/>
    <property type="match status" value="1"/>
</dbReference>
<dbReference type="InterPro" id="IPR029044">
    <property type="entry name" value="Nucleotide-diphossugar_trans"/>
</dbReference>
<dbReference type="Gene3D" id="3.90.550.10">
    <property type="entry name" value="Spore Coat Polysaccharide Biosynthesis Protein SpsA, Chain A"/>
    <property type="match status" value="1"/>
</dbReference>
<dbReference type="Proteomes" id="UP000009173">
    <property type="component" value="Plasmid pDVUL01"/>
</dbReference>
<name>A0A0H3ADS6_NITV4</name>
<accession>A0A0H3ADS6</accession>
<dbReference type="KEGG" id="dvl:Dvul_3029"/>
<evidence type="ECO:0000313" key="2">
    <source>
        <dbReference type="EMBL" id="ABM30040.1"/>
    </source>
</evidence>
<feature type="domain" description="Glycosyltransferase 2-like" evidence="1">
    <location>
        <begin position="7"/>
        <end position="119"/>
    </location>
</feature>
<dbReference type="PANTHER" id="PTHR43685:SF11">
    <property type="entry name" value="GLYCOSYLTRANSFERASE TAGX-RELATED"/>
    <property type="match status" value="1"/>
</dbReference>
<dbReference type="InterPro" id="IPR001173">
    <property type="entry name" value="Glyco_trans_2-like"/>
</dbReference>
<evidence type="ECO:0000313" key="3">
    <source>
        <dbReference type="Proteomes" id="UP000009173"/>
    </source>
</evidence>
<protein>
    <submittedName>
        <fullName evidence="2">Glycosyl transferase, family 2</fullName>
    </submittedName>
</protein>
<keyword evidence="2" id="KW-0808">Transferase</keyword>
<dbReference type="SUPFAM" id="SSF53448">
    <property type="entry name" value="Nucleotide-diphospho-sugar transferases"/>
    <property type="match status" value="1"/>
</dbReference>
<gene>
    <name evidence="2" type="ordered locus">Dvul_3029</name>
</gene>
<dbReference type="Pfam" id="PF00535">
    <property type="entry name" value="Glycos_transf_2"/>
    <property type="match status" value="1"/>
</dbReference>
<dbReference type="SMR" id="A0A0H3ADS6"/>
<dbReference type="AlphaFoldDB" id="A0A0H3ADS6"/>
<reference evidence="3" key="1">
    <citation type="journal article" date="2009" name="Environ. Microbiol.">
        <title>Contribution of mobile genetic elements to Desulfovibrio vulgaris genome plasticity.</title>
        <authorList>
            <person name="Walker C.B."/>
            <person name="Stolyar S."/>
            <person name="Chivian D."/>
            <person name="Pinel N."/>
            <person name="Gabster J.A."/>
            <person name="Dehal P.S."/>
            <person name="He Z."/>
            <person name="Yang Z.K."/>
            <person name="Yen H.C."/>
            <person name="Zhou J."/>
            <person name="Wall J.D."/>
            <person name="Hazen T.C."/>
            <person name="Arkin A.P."/>
            <person name="Stahl D.A."/>
        </authorList>
    </citation>
    <scope>NUCLEOTIDE SEQUENCE [LARGE SCALE GENOMIC DNA]</scope>
    <source>
        <strain evidence="3">DP4</strain>
        <plasmid evidence="3">Plasmid pDVUL01</plasmid>
    </source>
</reference>
<dbReference type="RefSeq" id="WP_011176658.1">
    <property type="nucleotide sequence ID" value="NC_008741.1"/>
</dbReference>
<proteinExistence type="predicted"/>
<evidence type="ECO:0000259" key="1">
    <source>
        <dbReference type="Pfam" id="PF00535"/>
    </source>
</evidence>
<dbReference type="PANTHER" id="PTHR43685">
    <property type="entry name" value="GLYCOSYLTRANSFERASE"/>
    <property type="match status" value="1"/>
</dbReference>
<organism evidence="2 3">
    <name type="scientific">Nitratidesulfovibrio vulgaris (strain DP4)</name>
    <name type="common">Desulfovibrio vulgaris</name>
    <dbReference type="NCBI Taxonomy" id="391774"/>
    <lineage>
        <taxon>Bacteria</taxon>
        <taxon>Pseudomonadati</taxon>
        <taxon>Thermodesulfobacteriota</taxon>
        <taxon>Desulfovibrionia</taxon>
        <taxon>Desulfovibrionales</taxon>
        <taxon>Desulfovibrionaceae</taxon>
        <taxon>Nitratidesulfovibrio</taxon>
    </lineage>
</organism>
<dbReference type="EMBL" id="CP000528">
    <property type="protein sequence ID" value="ABM30040.1"/>
    <property type="molecule type" value="Genomic_DNA"/>
</dbReference>
<dbReference type="GO" id="GO:0016740">
    <property type="term" value="F:transferase activity"/>
    <property type="evidence" value="ECO:0007669"/>
    <property type="project" value="UniProtKB-KW"/>
</dbReference>
<geneLocation type="plasmid" evidence="2 3">
    <name>pDVUL01</name>
</geneLocation>
<dbReference type="InterPro" id="IPR050834">
    <property type="entry name" value="Glycosyltransf_2"/>
</dbReference>